<evidence type="ECO:0000313" key="8">
    <source>
        <dbReference type="Proteomes" id="UP000177268"/>
    </source>
</evidence>
<dbReference type="AlphaFoldDB" id="A0A1F5ZH53"/>
<keyword evidence="4" id="KW-0573">Peptidoglycan synthesis</keyword>
<comment type="caution">
    <text evidence="7">The sequence shown here is derived from an EMBL/GenBank/DDBJ whole genome shotgun (WGS) entry which is preliminary data.</text>
</comment>
<dbReference type="GO" id="GO:0008360">
    <property type="term" value="P:regulation of cell shape"/>
    <property type="evidence" value="ECO:0007669"/>
    <property type="project" value="UniProtKB-KW"/>
</dbReference>
<keyword evidence="3" id="KW-0133">Cell shape</keyword>
<comment type="similarity">
    <text evidence="1">Belongs to the FemABX family.</text>
</comment>
<gene>
    <name evidence="7" type="ORF">A2Z00_01060</name>
</gene>
<evidence type="ECO:0000313" key="7">
    <source>
        <dbReference type="EMBL" id="OGG11633.1"/>
    </source>
</evidence>
<dbReference type="SUPFAM" id="SSF55729">
    <property type="entry name" value="Acyl-CoA N-acyltransferases (Nat)"/>
    <property type="match status" value="2"/>
</dbReference>
<name>A0A1F5ZH53_9BACT</name>
<evidence type="ECO:0000256" key="6">
    <source>
        <dbReference type="ARBA" id="ARBA00023316"/>
    </source>
</evidence>
<dbReference type="GO" id="GO:0071555">
    <property type="term" value="P:cell wall organization"/>
    <property type="evidence" value="ECO:0007669"/>
    <property type="project" value="UniProtKB-KW"/>
</dbReference>
<dbReference type="EMBL" id="MFIZ01000022">
    <property type="protein sequence ID" value="OGG11633.1"/>
    <property type="molecule type" value="Genomic_DNA"/>
</dbReference>
<evidence type="ECO:0008006" key="9">
    <source>
        <dbReference type="Google" id="ProtNLM"/>
    </source>
</evidence>
<keyword evidence="2" id="KW-0808">Transferase</keyword>
<accession>A0A1F5ZH53</accession>
<organism evidence="7 8">
    <name type="scientific">Candidatus Gottesmanbacteria bacterium RBG_13_45_10</name>
    <dbReference type="NCBI Taxonomy" id="1798370"/>
    <lineage>
        <taxon>Bacteria</taxon>
        <taxon>Candidatus Gottesmaniibacteriota</taxon>
    </lineage>
</organism>
<sequence length="348" mass="40532">MKADISIRSIDDAKWKTQWDSFATHPLQSWAWGEFRRAMGVDTARLGIFKHDKLIDGWQITFHRIPHTPFTIGYFPKGPLPTREMIVELTLLGKQKNAIAIQLEPNIPLPTHYPPSTSLGTSLPPSPLLRPAHHPLFTRYTFVLDLTKSDNELLSAMHSKTRYNIRVAQKHGVVIAQDNSDNAFDTYLRLSKETTLRQGFYAHNERYHTEMWRILKDARIAHLFTASYQQHILAAWIVFVWHNTLYYPYGASSRNNRETMAPNLLLWEIAKWAKKQGLTSFDLWGAIGPNPDPHDPWYGFHRFKEGYRPNLVEFIGSYDLVIKPVLYQLYTIADYARWFFLRIKSTFS</sequence>
<dbReference type="InterPro" id="IPR003447">
    <property type="entry name" value="FEMABX"/>
</dbReference>
<evidence type="ECO:0000256" key="2">
    <source>
        <dbReference type="ARBA" id="ARBA00022679"/>
    </source>
</evidence>
<evidence type="ECO:0000256" key="5">
    <source>
        <dbReference type="ARBA" id="ARBA00023315"/>
    </source>
</evidence>
<dbReference type="PROSITE" id="PS51191">
    <property type="entry name" value="FEMABX"/>
    <property type="match status" value="1"/>
</dbReference>
<dbReference type="Gene3D" id="3.40.630.30">
    <property type="match status" value="2"/>
</dbReference>
<evidence type="ECO:0000256" key="3">
    <source>
        <dbReference type="ARBA" id="ARBA00022960"/>
    </source>
</evidence>
<dbReference type="InterPro" id="IPR050644">
    <property type="entry name" value="PG_Glycine_Bridge_Synth"/>
</dbReference>
<dbReference type="PANTHER" id="PTHR36174:SF1">
    <property type="entry name" value="LIPID II:GLYCINE GLYCYLTRANSFERASE"/>
    <property type="match status" value="1"/>
</dbReference>
<protein>
    <recommendedName>
        <fullName evidence="9">BioF2-like acetyltransferase domain-containing protein</fullName>
    </recommendedName>
</protein>
<keyword evidence="6" id="KW-0961">Cell wall biogenesis/degradation</keyword>
<dbReference type="InterPro" id="IPR016181">
    <property type="entry name" value="Acyl_CoA_acyltransferase"/>
</dbReference>
<reference evidence="7 8" key="1">
    <citation type="journal article" date="2016" name="Nat. Commun.">
        <title>Thousands of microbial genomes shed light on interconnected biogeochemical processes in an aquifer system.</title>
        <authorList>
            <person name="Anantharaman K."/>
            <person name="Brown C.T."/>
            <person name="Hug L.A."/>
            <person name="Sharon I."/>
            <person name="Castelle C.J."/>
            <person name="Probst A.J."/>
            <person name="Thomas B.C."/>
            <person name="Singh A."/>
            <person name="Wilkins M.J."/>
            <person name="Karaoz U."/>
            <person name="Brodie E.L."/>
            <person name="Williams K.H."/>
            <person name="Hubbard S.S."/>
            <person name="Banfield J.F."/>
        </authorList>
    </citation>
    <scope>NUCLEOTIDE SEQUENCE [LARGE SCALE GENOMIC DNA]</scope>
</reference>
<evidence type="ECO:0000256" key="1">
    <source>
        <dbReference type="ARBA" id="ARBA00009943"/>
    </source>
</evidence>
<evidence type="ECO:0000256" key="4">
    <source>
        <dbReference type="ARBA" id="ARBA00022984"/>
    </source>
</evidence>
<dbReference type="STRING" id="1798370.A2Z00_01060"/>
<dbReference type="GO" id="GO:0009252">
    <property type="term" value="P:peptidoglycan biosynthetic process"/>
    <property type="evidence" value="ECO:0007669"/>
    <property type="project" value="UniProtKB-KW"/>
</dbReference>
<dbReference type="GO" id="GO:0016755">
    <property type="term" value="F:aminoacyltransferase activity"/>
    <property type="evidence" value="ECO:0007669"/>
    <property type="project" value="InterPro"/>
</dbReference>
<dbReference type="Pfam" id="PF02388">
    <property type="entry name" value="FemAB"/>
    <property type="match status" value="2"/>
</dbReference>
<dbReference type="Proteomes" id="UP000177268">
    <property type="component" value="Unassembled WGS sequence"/>
</dbReference>
<proteinExistence type="inferred from homology"/>
<dbReference type="PANTHER" id="PTHR36174">
    <property type="entry name" value="LIPID II:GLYCINE GLYCYLTRANSFERASE"/>
    <property type="match status" value="1"/>
</dbReference>
<keyword evidence="5" id="KW-0012">Acyltransferase</keyword>